<sequence>MPDSQASDLPHDLQRARHRPSLAQASRPAGSEEAERLLAGTASLSKKPVARALENELRDAPHTPARSTTALLHDDWTDGVARNSSEGGSEDAIQSQPSESPTLIEYEDREVKLTQERKWLESDSVFMRIRREGMRHKGATQRHAARSASESALYDSRTLFGNYSVQMRH</sequence>
<keyword evidence="3" id="KW-1185">Reference proteome</keyword>
<gene>
    <name evidence="2" type="ORF">PCOR1329_LOCUS52697</name>
</gene>
<name>A0ABN9UXT8_9DINO</name>
<protein>
    <submittedName>
        <fullName evidence="2">Uncharacterized protein</fullName>
    </submittedName>
</protein>
<dbReference type="Proteomes" id="UP001189429">
    <property type="component" value="Unassembled WGS sequence"/>
</dbReference>
<evidence type="ECO:0000256" key="1">
    <source>
        <dbReference type="SAM" id="MobiDB-lite"/>
    </source>
</evidence>
<feature type="compositionally biased region" description="Polar residues" evidence="1">
    <location>
        <begin position="82"/>
        <end position="101"/>
    </location>
</feature>
<reference evidence="2" key="1">
    <citation type="submission" date="2023-10" db="EMBL/GenBank/DDBJ databases">
        <authorList>
            <person name="Chen Y."/>
            <person name="Shah S."/>
            <person name="Dougan E. K."/>
            <person name="Thang M."/>
            <person name="Chan C."/>
        </authorList>
    </citation>
    <scope>NUCLEOTIDE SEQUENCE [LARGE SCALE GENOMIC DNA]</scope>
</reference>
<organism evidence="2 3">
    <name type="scientific">Prorocentrum cordatum</name>
    <dbReference type="NCBI Taxonomy" id="2364126"/>
    <lineage>
        <taxon>Eukaryota</taxon>
        <taxon>Sar</taxon>
        <taxon>Alveolata</taxon>
        <taxon>Dinophyceae</taxon>
        <taxon>Prorocentrales</taxon>
        <taxon>Prorocentraceae</taxon>
        <taxon>Prorocentrum</taxon>
    </lineage>
</organism>
<feature type="region of interest" description="Disordered" evidence="1">
    <location>
        <begin position="1"/>
        <end position="105"/>
    </location>
</feature>
<dbReference type="EMBL" id="CAUYUJ010016416">
    <property type="protein sequence ID" value="CAK0865012.1"/>
    <property type="molecule type" value="Genomic_DNA"/>
</dbReference>
<evidence type="ECO:0000313" key="2">
    <source>
        <dbReference type="EMBL" id="CAK0865012.1"/>
    </source>
</evidence>
<accession>A0ABN9UXT8</accession>
<proteinExistence type="predicted"/>
<comment type="caution">
    <text evidence="2">The sequence shown here is derived from an EMBL/GenBank/DDBJ whole genome shotgun (WGS) entry which is preliminary data.</text>
</comment>
<evidence type="ECO:0000313" key="3">
    <source>
        <dbReference type="Proteomes" id="UP001189429"/>
    </source>
</evidence>